<evidence type="ECO:0000259" key="9">
    <source>
        <dbReference type="PROSITE" id="PS50928"/>
    </source>
</evidence>
<dbReference type="InterPro" id="IPR000515">
    <property type="entry name" value="MetI-like"/>
</dbReference>
<accession>A0AAW5KA24</accession>
<name>A0AAW5KA24_9BACT</name>
<dbReference type="GeneID" id="95756693"/>
<keyword evidence="4 8" id="KW-1003">Cell membrane</keyword>
<dbReference type="PROSITE" id="PS50928">
    <property type="entry name" value="ABC_TM1"/>
    <property type="match status" value="1"/>
</dbReference>
<dbReference type="SUPFAM" id="SSF161098">
    <property type="entry name" value="MetI-like"/>
    <property type="match status" value="1"/>
</dbReference>
<keyword evidence="11" id="KW-1185">Reference proteome</keyword>
<dbReference type="GO" id="GO:0035435">
    <property type="term" value="P:phosphate ion transmembrane transport"/>
    <property type="evidence" value="ECO:0007669"/>
    <property type="project" value="InterPro"/>
</dbReference>
<organism evidence="10 11">
    <name type="scientific">Cloacibacillus evryensis</name>
    <dbReference type="NCBI Taxonomy" id="508460"/>
    <lineage>
        <taxon>Bacteria</taxon>
        <taxon>Thermotogati</taxon>
        <taxon>Synergistota</taxon>
        <taxon>Synergistia</taxon>
        <taxon>Synergistales</taxon>
        <taxon>Synergistaceae</taxon>
        <taxon>Cloacibacillus</taxon>
    </lineage>
</organism>
<dbReference type="EMBL" id="JANFYT010000019">
    <property type="protein sequence ID" value="MCQ4814693.1"/>
    <property type="molecule type" value="Genomic_DNA"/>
</dbReference>
<comment type="caution">
    <text evidence="8">Lacks conserved residue(s) required for the propagation of feature annotation.</text>
</comment>
<evidence type="ECO:0000256" key="2">
    <source>
        <dbReference type="ARBA" id="ARBA00007069"/>
    </source>
</evidence>
<comment type="similarity">
    <text evidence="2 8">Belongs to the binding-protein-dependent transport system permease family. CysTW subfamily.</text>
</comment>
<dbReference type="Proteomes" id="UP001205919">
    <property type="component" value="Unassembled WGS sequence"/>
</dbReference>
<evidence type="ECO:0000256" key="1">
    <source>
        <dbReference type="ARBA" id="ARBA00004651"/>
    </source>
</evidence>
<feature type="transmembrane region" description="Helical" evidence="8">
    <location>
        <begin position="257"/>
        <end position="277"/>
    </location>
</feature>
<dbReference type="RefSeq" id="WP_156938396.1">
    <property type="nucleotide sequence ID" value="NZ_CAJLEK010000041.1"/>
</dbReference>
<dbReference type="InterPro" id="IPR035906">
    <property type="entry name" value="MetI-like_sf"/>
</dbReference>
<keyword evidence="6 8" id="KW-1133">Transmembrane helix</keyword>
<feature type="transmembrane region" description="Helical" evidence="8">
    <location>
        <begin position="58"/>
        <end position="91"/>
    </location>
</feature>
<comment type="caution">
    <text evidence="10">The sequence shown here is derived from an EMBL/GenBank/DDBJ whole genome shotgun (WGS) entry which is preliminary data.</text>
</comment>
<dbReference type="GO" id="GO:0005886">
    <property type="term" value="C:plasma membrane"/>
    <property type="evidence" value="ECO:0007669"/>
    <property type="project" value="UniProtKB-SubCell"/>
</dbReference>
<sequence length="287" mass="30330">MNRTFIRKIYDRLMTLVFCLFALLLVAVIGAVAAFLIKNGAATLSWEFLSEPPKDGMLAGGILTPLVGTMQLVLVSMGVALPVGIMTGLYFAEYAKDTWIVSLMRISIRSLAGVPSVIFGLFGLSLFVVFMQFGSCLLSAGLTLACLSLPLVVTVAEQAFLAVPQDYRDASYALGATKYQTIMKVVLPSAASTIITGAILAVGRVAGETAPIMFTGAAYFAPDIAKSLFSQVMALPYHIYVLATSATDPEAAAPIEYGAILVLIGLVMGTSAIGVVARARLSERNGR</sequence>
<dbReference type="CDD" id="cd06261">
    <property type="entry name" value="TM_PBP2"/>
    <property type="match status" value="1"/>
</dbReference>
<dbReference type="Pfam" id="PF00528">
    <property type="entry name" value="BPD_transp_1"/>
    <property type="match status" value="1"/>
</dbReference>
<keyword evidence="3" id="KW-0813">Transport</keyword>
<dbReference type="InterPro" id="IPR005672">
    <property type="entry name" value="Phosphate_PstA"/>
</dbReference>
<proteinExistence type="inferred from homology"/>
<dbReference type="PANTHER" id="PTHR43470">
    <property type="entry name" value="PHOSPHATE TRANSPORT SYSTEM PERMEASE PROTEIN PSTA-RELATED"/>
    <property type="match status" value="1"/>
</dbReference>
<dbReference type="Gene3D" id="1.10.3720.10">
    <property type="entry name" value="MetI-like"/>
    <property type="match status" value="1"/>
</dbReference>
<dbReference type="PANTHER" id="PTHR43470:SF3">
    <property type="entry name" value="PHOSPHATE TRANSPORT SYSTEM PERMEASE PROTEIN PSTA-RELATED"/>
    <property type="match status" value="1"/>
</dbReference>
<protein>
    <recommendedName>
        <fullName evidence="8">Phosphate transport system permease protein PstA</fullName>
    </recommendedName>
</protein>
<evidence type="ECO:0000256" key="6">
    <source>
        <dbReference type="ARBA" id="ARBA00022989"/>
    </source>
</evidence>
<feature type="transmembrane region" description="Helical" evidence="8">
    <location>
        <begin position="137"/>
        <end position="164"/>
    </location>
</feature>
<evidence type="ECO:0000256" key="7">
    <source>
        <dbReference type="ARBA" id="ARBA00023136"/>
    </source>
</evidence>
<evidence type="ECO:0000313" key="11">
    <source>
        <dbReference type="Proteomes" id="UP001205919"/>
    </source>
</evidence>
<feature type="transmembrane region" description="Helical" evidence="8">
    <location>
        <begin position="185"/>
        <end position="206"/>
    </location>
</feature>
<evidence type="ECO:0000313" key="10">
    <source>
        <dbReference type="EMBL" id="MCQ4814693.1"/>
    </source>
</evidence>
<keyword evidence="7 8" id="KW-0472">Membrane</keyword>
<comment type="subcellular location">
    <subcellularLocation>
        <location evidence="1 8">Cell membrane</location>
        <topology evidence="1 8">Multi-pass membrane protein</topology>
    </subcellularLocation>
</comment>
<evidence type="ECO:0000256" key="4">
    <source>
        <dbReference type="ARBA" id="ARBA00022475"/>
    </source>
</evidence>
<evidence type="ECO:0000256" key="5">
    <source>
        <dbReference type="ARBA" id="ARBA00022692"/>
    </source>
</evidence>
<gene>
    <name evidence="10" type="primary">pstA</name>
    <name evidence="10" type="ORF">NE630_09670</name>
</gene>
<dbReference type="AlphaFoldDB" id="A0AAW5KA24"/>
<reference evidence="10 11" key="1">
    <citation type="submission" date="2022-06" db="EMBL/GenBank/DDBJ databases">
        <title>Isolation of gut microbiota from human fecal samples.</title>
        <authorList>
            <person name="Pamer E.G."/>
            <person name="Barat B."/>
            <person name="Waligurski E."/>
            <person name="Medina S."/>
            <person name="Paddock L."/>
            <person name="Mostad J."/>
        </authorList>
    </citation>
    <scope>NUCLEOTIDE SEQUENCE [LARGE SCALE GENOMIC DNA]</scope>
    <source>
        <strain evidence="10 11">DFI.9.90</strain>
    </source>
</reference>
<keyword evidence="5 8" id="KW-0812">Transmembrane</keyword>
<evidence type="ECO:0000256" key="8">
    <source>
        <dbReference type="RuleBase" id="RU363043"/>
    </source>
</evidence>
<dbReference type="GO" id="GO:0005315">
    <property type="term" value="F:phosphate transmembrane transporter activity"/>
    <property type="evidence" value="ECO:0007669"/>
    <property type="project" value="InterPro"/>
</dbReference>
<evidence type="ECO:0000256" key="3">
    <source>
        <dbReference type="ARBA" id="ARBA00022448"/>
    </source>
</evidence>
<dbReference type="NCBIfam" id="TIGR00974">
    <property type="entry name" value="3a0107s02c"/>
    <property type="match status" value="1"/>
</dbReference>
<feature type="transmembrane region" description="Helical" evidence="8">
    <location>
        <begin position="111"/>
        <end position="131"/>
    </location>
</feature>
<feature type="domain" description="ABC transmembrane type-1" evidence="9">
    <location>
        <begin position="66"/>
        <end position="272"/>
    </location>
</feature>